<feature type="compositionally biased region" description="Basic and acidic residues" evidence="1">
    <location>
        <begin position="132"/>
        <end position="147"/>
    </location>
</feature>
<keyword evidence="3" id="KW-1185">Reference proteome</keyword>
<evidence type="ECO:0000313" key="3">
    <source>
        <dbReference type="Proteomes" id="UP000543419"/>
    </source>
</evidence>
<proteinExistence type="predicted"/>
<reference evidence="2 3" key="1">
    <citation type="submission" date="2020-02" db="EMBL/GenBank/DDBJ databases">
        <title>Characterization of phylogenetic diversity of novel bifidobacterial species isolated in Czech ZOOs.</title>
        <authorList>
            <person name="Lugli G.A."/>
            <person name="Vera N.B."/>
            <person name="Ventura M."/>
        </authorList>
    </citation>
    <scope>NUCLEOTIDE SEQUENCE [LARGE SCALE GENOMIC DNA]</scope>
    <source>
        <strain evidence="2 3">DSM 109959</strain>
    </source>
</reference>
<evidence type="ECO:0000256" key="1">
    <source>
        <dbReference type="SAM" id="MobiDB-lite"/>
    </source>
</evidence>
<feature type="region of interest" description="Disordered" evidence="1">
    <location>
        <begin position="91"/>
        <end position="192"/>
    </location>
</feature>
<feature type="compositionally biased region" description="Low complexity" evidence="1">
    <location>
        <begin position="151"/>
        <end position="167"/>
    </location>
</feature>
<comment type="caution">
    <text evidence="2">The sequence shown here is derived from an EMBL/GenBank/DDBJ whole genome shotgun (WGS) entry which is preliminary data.</text>
</comment>
<dbReference type="Proteomes" id="UP000543419">
    <property type="component" value="Unassembled WGS sequence"/>
</dbReference>
<dbReference type="AlphaFoldDB" id="A0A7Y0EWC6"/>
<dbReference type="EMBL" id="JAAIIG010000002">
    <property type="protein sequence ID" value="NMM97539.1"/>
    <property type="molecule type" value="Genomic_DNA"/>
</dbReference>
<feature type="compositionally biased region" description="Basic residues" evidence="1">
    <location>
        <begin position="111"/>
        <end position="121"/>
    </location>
</feature>
<feature type="compositionally biased region" description="Basic and acidic residues" evidence="1">
    <location>
        <begin position="172"/>
        <end position="183"/>
    </location>
</feature>
<evidence type="ECO:0000313" key="2">
    <source>
        <dbReference type="EMBL" id="NMM97539.1"/>
    </source>
</evidence>
<feature type="region of interest" description="Disordered" evidence="1">
    <location>
        <begin position="418"/>
        <end position="438"/>
    </location>
</feature>
<organism evidence="2 3">
    <name type="scientific">Bifidobacterium olomucense</name>
    <dbReference type="NCBI Taxonomy" id="2675324"/>
    <lineage>
        <taxon>Bacteria</taxon>
        <taxon>Bacillati</taxon>
        <taxon>Actinomycetota</taxon>
        <taxon>Actinomycetes</taxon>
        <taxon>Bifidobacteriales</taxon>
        <taxon>Bifidobacteriaceae</taxon>
        <taxon>Bifidobacterium</taxon>
    </lineage>
</organism>
<gene>
    <name evidence="2" type="ORF">G1C97_0488</name>
</gene>
<protein>
    <submittedName>
        <fullName evidence="2">Uncharacterized protein</fullName>
    </submittedName>
</protein>
<accession>A0A7Y0EWC6</accession>
<name>A0A7Y0EWC6_9BIFI</name>
<sequence>MRAHLTRNKAGESVWRVCRATQRACPLGEAAHREFDSMRAVRQWSVLQHYQDDLGVTLPASLTGIGVGHEVPDGAWLDALAEMQPAIEAAEQQAYEAEQADPTSNEPATRGLRKTAKRQGLRKTTEPPSGDKPSDPQSGEKEGEKNGRGWSGITDGSGTDGPGPDVGEPSEEERAAGEARSERITTLLTDRIPLMDDRHGKVPELRSTDDVAKANGRLATYLDRNFDGDREAATLDALRSLYPGADIQPFDVYAPEAEQPTSQRFPSRAAREDFLKRRVEEVRRFRANRIMETGDRESTSTYYDATNDRVIFVTRGKRVAKNMYPNAYFRGTGQNLRSLNFGSVLAASAVAREMDREPGLAPSARADTVQVMLQPGRDSRWAAANHAWAWGPGSISSDNTDWYLDDVRDRLRRSGVDPTGFPTLTRNPDGSIPDPGTAVDYRRRVDEWCDARISEVRDPSGKPTNQVAYLERIQRDTKRWAAPATLATEDAHGRYRRAIGNILDDESNGQMNRMYAKRANSASRAKVFEYKKNRDEEHDMAVRSSSFARIFGGRHMELDDSADLDKFHRLDREFDGWSRALPEQVDHDTNFRFRFTGNHNATGLYFPGMKEVIVDPRHPDSLTHEYFHNLDYTKARDGQLSMDPTFRGIVRDYKNNIDRKAMGGTNPERYLAPTEVFARAGELYMRWKHPDSGSSFLKTKETYETRFDYAPLLKHKQEIIQLFDSMFNKQ</sequence>